<evidence type="ECO:0000313" key="3">
    <source>
        <dbReference type="Proteomes" id="UP001256711"/>
    </source>
</evidence>
<dbReference type="EMBL" id="JARQBJ010000003">
    <property type="protein sequence ID" value="MDT2810300.1"/>
    <property type="molecule type" value="Genomic_DNA"/>
</dbReference>
<organism evidence="2 3">
    <name type="scientific">Enterococcus asini</name>
    <dbReference type="NCBI Taxonomy" id="57732"/>
    <lineage>
        <taxon>Bacteria</taxon>
        <taxon>Bacillati</taxon>
        <taxon>Bacillota</taxon>
        <taxon>Bacilli</taxon>
        <taxon>Lactobacillales</taxon>
        <taxon>Enterococcaceae</taxon>
        <taxon>Enterococcus</taxon>
    </lineage>
</organism>
<dbReference type="RefSeq" id="WP_010754625.1">
    <property type="nucleotide sequence ID" value="NZ_CABJBY010000001.1"/>
</dbReference>
<keyword evidence="1" id="KW-0812">Transmembrane</keyword>
<keyword evidence="1" id="KW-0472">Membrane</keyword>
<sequence length="94" mass="10613">MLTFFVALFALLLAFIGFSLLKKPQWFLPLIGESPESHSFLHTFGILYLLAGVAGIPVLLLKTKMLIYAYLLVVMLVTLFFSFQLSKKMSAPRE</sequence>
<dbReference type="AlphaFoldDB" id="A0AAW8TZL5"/>
<reference evidence="2" key="1">
    <citation type="submission" date="2023-03" db="EMBL/GenBank/DDBJ databases">
        <authorList>
            <person name="Shen W."/>
            <person name="Cai J."/>
        </authorList>
    </citation>
    <scope>NUCLEOTIDE SEQUENCE</scope>
    <source>
        <strain evidence="2">B226-2</strain>
    </source>
</reference>
<protein>
    <recommendedName>
        <fullName evidence="4">DUF3784 domain-containing protein</fullName>
    </recommendedName>
</protein>
<accession>A0AAW8TZL5</accession>
<dbReference type="Proteomes" id="UP001256711">
    <property type="component" value="Unassembled WGS sequence"/>
</dbReference>
<gene>
    <name evidence="2" type="ORF">P7H43_07375</name>
</gene>
<name>A0AAW8TZL5_9ENTE</name>
<feature type="transmembrane region" description="Helical" evidence="1">
    <location>
        <begin position="40"/>
        <end position="60"/>
    </location>
</feature>
<evidence type="ECO:0000256" key="1">
    <source>
        <dbReference type="SAM" id="Phobius"/>
    </source>
</evidence>
<comment type="caution">
    <text evidence="2">The sequence shown here is derived from an EMBL/GenBank/DDBJ whole genome shotgun (WGS) entry which is preliminary data.</text>
</comment>
<proteinExistence type="predicted"/>
<evidence type="ECO:0000313" key="2">
    <source>
        <dbReference type="EMBL" id="MDT2810300.1"/>
    </source>
</evidence>
<evidence type="ECO:0008006" key="4">
    <source>
        <dbReference type="Google" id="ProtNLM"/>
    </source>
</evidence>
<keyword evidence="1" id="KW-1133">Transmembrane helix</keyword>
<feature type="transmembrane region" description="Helical" evidence="1">
    <location>
        <begin position="67"/>
        <end position="85"/>
    </location>
</feature>
<dbReference type="GeneID" id="78364785"/>